<feature type="domain" description="CdaR GGDEF-like" evidence="4">
    <location>
        <begin position="140"/>
        <end position="287"/>
    </location>
</feature>
<gene>
    <name evidence="5" type="ORF">E4663_13975</name>
</gene>
<evidence type="ECO:0000259" key="2">
    <source>
        <dbReference type="Pfam" id="PF05651"/>
    </source>
</evidence>
<reference evidence="5 6" key="1">
    <citation type="journal article" date="2003" name="Int. J. Syst. Evol. Microbiol.">
        <title>Halobacillus salinus sp. nov., isolated from a salt lake on the coast of the East Sea in Korea.</title>
        <authorList>
            <person name="Yoon J.H."/>
            <person name="Kang K.H."/>
            <person name="Park Y.H."/>
        </authorList>
    </citation>
    <scope>NUCLEOTIDE SEQUENCE [LARGE SCALE GENOMIC DNA]</scope>
    <source>
        <strain evidence="5 6">HSL-3</strain>
    </source>
</reference>
<feature type="domain" description="PucR C-terminal helix-turn-helix" evidence="3">
    <location>
        <begin position="335"/>
        <end position="390"/>
    </location>
</feature>
<dbReference type="Pfam" id="PF05651">
    <property type="entry name" value="Diacid_rec"/>
    <property type="match status" value="1"/>
</dbReference>
<evidence type="ECO:0000256" key="1">
    <source>
        <dbReference type="ARBA" id="ARBA00006754"/>
    </source>
</evidence>
<dbReference type="Gene3D" id="1.10.10.2840">
    <property type="entry name" value="PucR C-terminal helix-turn-helix domain"/>
    <property type="match status" value="1"/>
</dbReference>
<evidence type="ECO:0000259" key="3">
    <source>
        <dbReference type="Pfam" id="PF13556"/>
    </source>
</evidence>
<evidence type="ECO:0008006" key="7">
    <source>
        <dbReference type="Google" id="ProtNLM"/>
    </source>
</evidence>
<dbReference type="InterPro" id="IPR042070">
    <property type="entry name" value="PucR_C-HTH_sf"/>
</dbReference>
<dbReference type="Proteomes" id="UP000297982">
    <property type="component" value="Unassembled WGS sequence"/>
</dbReference>
<dbReference type="SUPFAM" id="SSF46689">
    <property type="entry name" value="Homeodomain-like"/>
    <property type="match status" value="1"/>
</dbReference>
<name>A0A4Z0H0X3_9BACI</name>
<proteinExistence type="inferred from homology"/>
<dbReference type="AlphaFoldDB" id="A0A4Z0H0X3"/>
<keyword evidence="6" id="KW-1185">Reference proteome</keyword>
<evidence type="ECO:0000259" key="4">
    <source>
        <dbReference type="Pfam" id="PF17853"/>
    </source>
</evidence>
<sequence>MLISKEVAQSIVEEAVSIMNHNVNFMDEEGLIIASLDASRIGDFHEGAVEVLRRKKEVVIDSGQQYEGAKPGVNLPVSLNNQVIGVIGITGAPEEVQQFGKLLQRMTEILVKEAYLDEQDELEAQAREAFVQEWIQRNYEDEKLFATRGWMFGINIHKSRIAVILEMKDFQNEWYERIKNEKVGVKEEVNMQRYRKSLVRLIERHFPEKHEHILLPRDSARYILLLSVNDQQSQEGIRKSVVHRLDEIQQALLHMYQQQSVAGIGDVCTRPGEMRKSIEKADRALRYGVDNGHRHYFYDDLGIESFVYDVPLAVRERFVEQKLKPDQFKNLDEYLGLLQVFYQHNGSITKASDALHIHKNTLQYRLNKFTDMTGLDPRSHRDSTLIQIAIAFYHSS</sequence>
<dbReference type="RefSeq" id="WP_135328069.1">
    <property type="nucleotide sequence ID" value="NZ_SRJC01000003.1"/>
</dbReference>
<accession>A0A4Z0H0X3</accession>
<dbReference type="PANTHER" id="PTHR33744">
    <property type="entry name" value="CARBOHYDRATE DIACID REGULATOR"/>
    <property type="match status" value="1"/>
</dbReference>
<dbReference type="Pfam" id="PF17853">
    <property type="entry name" value="GGDEF_2"/>
    <property type="match status" value="1"/>
</dbReference>
<organism evidence="5 6">
    <name type="scientific">Halobacillus salinus</name>
    <dbReference type="NCBI Taxonomy" id="192814"/>
    <lineage>
        <taxon>Bacteria</taxon>
        <taxon>Bacillati</taxon>
        <taxon>Bacillota</taxon>
        <taxon>Bacilli</taxon>
        <taxon>Bacillales</taxon>
        <taxon>Bacillaceae</taxon>
        <taxon>Halobacillus</taxon>
    </lineage>
</organism>
<dbReference type="Pfam" id="PF13556">
    <property type="entry name" value="HTH_30"/>
    <property type="match status" value="1"/>
</dbReference>
<dbReference type="InterPro" id="IPR025736">
    <property type="entry name" value="PucR_C-HTH_dom"/>
</dbReference>
<dbReference type="InterPro" id="IPR041522">
    <property type="entry name" value="CdaR_GGDEF"/>
</dbReference>
<dbReference type="InterPro" id="IPR051448">
    <property type="entry name" value="CdaR-like_regulators"/>
</dbReference>
<protein>
    <recommendedName>
        <fullName evidence="7">Carbohydrate diacid regulator</fullName>
    </recommendedName>
</protein>
<comment type="similarity">
    <text evidence="1">Belongs to the CdaR family.</text>
</comment>
<comment type="caution">
    <text evidence="5">The sequence shown here is derived from an EMBL/GenBank/DDBJ whole genome shotgun (WGS) entry which is preliminary data.</text>
</comment>
<dbReference type="InterPro" id="IPR008599">
    <property type="entry name" value="Diacid_rec"/>
</dbReference>
<feature type="domain" description="Putative sugar diacid recognition" evidence="2">
    <location>
        <begin position="3"/>
        <end position="134"/>
    </location>
</feature>
<evidence type="ECO:0000313" key="5">
    <source>
        <dbReference type="EMBL" id="TGB02442.1"/>
    </source>
</evidence>
<dbReference type="EMBL" id="SRJC01000003">
    <property type="protein sequence ID" value="TGB02442.1"/>
    <property type="molecule type" value="Genomic_DNA"/>
</dbReference>
<dbReference type="STRING" id="192814.GCA_900166575_03243"/>
<dbReference type="InterPro" id="IPR009057">
    <property type="entry name" value="Homeodomain-like_sf"/>
</dbReference>
<evidence type="ECO:0000313" key="6">
    <source>
        <dbReference type="Proteomes" id="UP000297982"/>
    </source>
</evidence>
<dbReference type="PANTHER" id="PTHR33744:SF16">
    <property type="entry name" value="CARBOHYDRATE DIACID REGULATOR"/>
    <property type="match status" value="1"/>
</dbReference>